<evidence type="ECO:0000313" key="6">
    <source>
        <dbReference type="Proteomes" id="UP000054078"/>
    </source>
</evidence>
<sequence>MAIQKPEPLVIGNKAFYTLTSYGPVDVEVHVVRTTDEEVGLAIQTLVREAGGTEKDLADPAWVASHFDGLEDEQRLREQTRAYLSSLSEDSAEEQKANACLDALAERLCQSVPAAQVSQVKDALFQDIAQQIATTGQPVEAVLAQMGMRPDQLDSMLQSEAVKEAEHEAALDAYASEKKIKVDETELPHLLQLSPTDAQALIARAKAAGQMDQLVDAARRTKALEAVVSECHCTYVQETEAEAKKRLGEVAAVMQHREELARKAASAAEKDSDSPAGSGANGSSGLKLV</sequence>
<reference evidence="5 6" key="1">
    <citation type="submission" date="2015-12" db="EMBL/GenBank/DDBJ databases">
        <title>Draft Genome Sequence of Olsenella scatoligenes SK9K4T; a Producer of 3-Methylindole- (skatole) and 4-Methylphenol- (p-cresol) Isolated from Pig Feces.</title>
        <authorList>
            <person name="Li X."/>
            <person name="Borg B."/>
            <person name="Canibe N."/>
        </authorList>
    </citation>
    <scope>NUCLEOTIDE SEQUENCE [LARGE SCALE GENOMIC DNA]</scope>
    <source>
        <strain evidence="5 6">SK9K4</strain>
    </source>
</reference>
<name>A0A100YW63_TRASO</name>
<evidence type="ECO:0000259" key="4">
    <source>
        <dbReference type="Pfam" id="PF05698"/>
    </source>
</evidence>
<dbReference type="InterPro" id="IPR027304">
    <property type="entry name" value="Trigger_fact/SurA_dom_sf"/>
</dbReference>
<dbReference type="AlphaFoldDB" id="A0A100YW63"/>
<organism evidence="5 6">
    <name type="scientific">Tractidigestivibacter scatoligenes</name>
    <name type="common">Olsenella scatoligenes</name>
    <dbReference type="NCBI Taxonomy" id="1299998"/>
    <lineage>
        <taxon>Bacteria</taxon>
        <taxon>Bacillati</taxon>
        <taxon>Actinomycetota</taxon>
        <taxon>Coriobacteriia</taxon>
        <taxon>Coriobacteriales</taxon>
        <taxon>Atopobiaceae</taxon>
        <taxon>Tractidigestivibacter</taxon>
    </lineage>
</organism>
<dbReference type="GO" id="GO:0003755">
    <property type="term" value="F:peptidyl-prolyl cis-trans isomerase activity"/>
    <property type="evidence" value="ECO:0007669"/>
    <property type="project" value="UniProtKB-KW"/>
</dbReference>
<dbReference type="Gene3D" id="1.10.3120.10">
    <property type="entry name" value="Trigger factor, C-terminal domain"/>
    <property type="match status" value="1"/>
</dbReference>
<feature type="compositionally biased region" description="Basic and acidic residues" evidence="3">
    <location>
        <begin position="260"/>
        <end position="273"/>
    </location>
</feature>
<evidence type="ECO:0000256" key="2">
    <source>
        <dbReference type="ARBA" id="ARBA00023235"/>
    </source>
</evidence>
<accession>A0A100YW63</accession>
<gene>
    <name evidence="5" type="ORF">AUL39_00115</name>
</gene>
<feature type="compositionally biased region" description="Low complexity" evidence="3">
    <location>
        <begin position="274"/>
        <end position="289"/>
    </location>
</feature>
<evidence type="ECO:0000313" key="5">
    <source>
        <dbReference type="EMBL" id="KUH58803.1"/>
    </source>
</evidence>
<protein>
    <recommendedName>
        <fullName evidence="4">Trigger factor C-terminal domain-containing protein</fullName>
    </recommendedName>
</protein>
<dbReference type="InterPro" id="IPR008880">
    <property type="entry name" value="Trigger_fac_C"/>
</dbReference>
<keyword evidence="2" id="KW-0413">Isomerase</keyword>
<keyword evidence="6" id="KW-1185">Reference proteome</keyword>
<evidence type="ECO:0000256" key="1">
    <source>
        <dbReference type="ARBA" id="ARBA00023110"/>
    </source>
</evidence>
<feature type="region of interest" description="Disordered" evidence="3">
    <location>
        <begin position="260"/>
        <end position="289"/>
    </location>
</feature>
<evidence type="ECO:0000256" key="3">
    <source>
        <dbReference type="SAM" id="MobiDB-lite"/>
    </source>
</evidence>
<dbReference type="SUPFAM" id="SSF109998">
    <property type="entry name" value="Triger factor/SurA peptide-binding domain-like"/>
    <property type="match status" value="1"/>
</dbReference>
<dbReference type="Pfam" id="PF05698">
    <property type="entry name" value="Trigger_C"/>
    <property type="match status" value="1"/>
</dbReference>
<dbReference type="InterPro" id="IPR037041">
    <property type="entry name" value="Trigger_fac_C_sf"/>
</dbReference>
<keyword evidence="1" id="KW-0697">Rotamase</keyword>
<dbReference type="GO" id="GO:0006457">
    <property type="term" value="P:protein folding"/>
    <property type="evidence" value="ECO:0007669"/>
    <property type="project" value="InterPro"/>
</dbReference>
<dbReference type="Proteomes" id="UP000054078">
    <property type="component" value="Unassembled WGS sequence"/>
</dbReference>
<dbReference type="GO" id="GO:0015031">
    <property type="term" value="P:protein transport"/>
    <property type="evidence" value="ECO:0007669"/>
    <property type="project" value="InterPro"/>
</dbReference>
<dbReference type="STRING" id="1299998.AUL39_00115"/>
<dbReference type="RefSeq" id="WP_059052431.1">
    <property type="nucleotide sequence ID" value="NZ_LOJF01000001.1"/>
</dbReference>
<proteinExistence type="predicted"/>
<dbReference type="EMBL" id="LOJF01000001">
    <property type="protein sequence ID" value="KUH58803.1"/>
    <property type="molecule type" value="Genomic_DNA"/>
</dbReference>
<feature type="domain" description="Trigger factor C-terminal" evidence="4">
    <location>
        <begin position="75"/>
        <end position="228"/>
    </location>
</feature>
<comment type="caution">
    <text evidence="5">The sequence shown here is derived from an EMBL/GenBank/DDBJ whole genome shotgun (WGS) entry which is preliminary data.</text>
</comment>
<dbReference type="OrthoDB" id="3190931at2"/>